<dbReference type="Proteomes" id="UP000537204">
    <property type="component" value="Unassembled WGS sequence"/>
</dbReference>
<sequence length="78" mass="8949">MINKFKSISWVGLGLICVFGLNVTLILAALLLDYLLLDILAFLVSVFQLFLYQKLNPEKWKFKIHSKILNLKKSHSAN</sequence>
<comment type="caution">
    <text evidence="2">The sequence shown here is derived from an EMBL/GenBank/DDBJ whole genome shotgun (WGS) entry which is preliminary data.</text>
</comment>
<dbReference type="AlphaFoldDB" id="A0A7W9DXV3"/>
<dbReference type="EMBL" id="JACHCE010000001">
    <property type="protein sequence ID" value="MBB5634569.1"/>
    <property type="molecule type" value="Genomic_DNA"/>
</dbReference>
<evidence type="ECO:0000256" key="1">
    <source>
        <dbReference type="SAM" id="Phobius"/>
    </source>
</evidence>
<keyword evidence="1" id="KW-1133">Transmembrane helix</keyword>
<name>A0A7W9DXV3_9SPHI</name>
<evidence type="ECO:0000313" key="2">
    <source>
        <dbReference type="EMBL" id="MBB5634569.1"/>
    </source>
</evidence>
<gene>
    <name evidence="2" type="ORF">HDE68_000454</name>
</gene>
<keyword evidence="1" id="KW-0472">Membrane</keyword>
<organism evidence="2 3">
    <name type="scientific">Pedobacter cryoconitis</name>
    <dbReference type="NCBI Taxonomy" id="188932"/>
    <lineage>
        <taxon>Bacteria</taxon>
        <taxon>Pseudomonadati</taxon>
        <taxon>Bacteroidota</taxon>
        <taxon>Sphingobacteriia</taxon>
        <taxon>Sphingobacteriales</taxon>
        <taxon>Sphingobacteriaceae</taxon>
        <taxon>Pedobacter</taxon>
    </lineage>
</organism>
<proteinExistence type="predicted"/>
<accession>A0A7W9DXV3</accession>
<feature type="transmembrane region" description="Helical" evidence="1">
    <location>
        <begin position="34"/>
        <end position="52"/>
    </location>
</feature>
<keyword evidence="1" id="KW-0812">Transmembrane</keyword>
<evidence type="ECO:0000313" key="3">
    <source>
        <dbReference type="Proteomes" id="UP000537204"/>
    </source>
</evidence>
<reference evidence="2 3" key="1">
    <citation type="submission" date="2020-08" db="EMBL/GenBank/DDBJ databases">
        <title>Genomic Encyclopedia of Type Strains, Phase IV (KMG-V): Genome sequencing to study the core and pangenomes of soil and plant-associated prokaryotes.</title>
        <authorList>
            <person name="Whitman W."/>
        </authorList>
    </citation>
    <scope>NUCLEOTIDE SEQUENCE [LARGE SCALE GENOMIC DNA]</scope>
    <source>
        <strain evidence="2 3">S3M1</strain>
    </source>
</reference>
<dbReference type="RefSeq" id="WP_183878481.1">
    <property type="nucleotide sequence ID" value="NZ_JACHCE010000001.1"/>
</dbReference>
<protein>
    <submittedName>
        <fullName evidence="2">Membrane protein YdbS with pleckstrin-like domain</fullName>
    </submittedName>
</protein>
<feature type="transmembrane region" description="Helical" evidence="1">
    <location>
        <begin position="7"/>
        <end position="28"/>
    </location>
</feature>